<dbReference type="GO" id="GO:0016301">
    <property type="term" value="F:kinase activity"/>
    <property type="evidence" value="ECO:0007669"/>
    <property type="project" value="UniProtKB-KW"/>
</dbReference>
<sequence>MSSQPQHPDHLYVDDFLGVRDEVVALHGWDHSLDDMWCHVLPPGHYSRPQGWKIHLSATPSSAASVLRNAARVLLERGVAFKFAKGVAQLRQLLSVRCNRGSGGKFITVYPEDDRQFAELVDELHRATEGMTGPKILSDRRYRPGSLVHYRFGGFSGRQQILDADGSYVPMLVTPDGGWFQDKREAWYAPVPWAEPPVPDAAPVRTEAERGQQQVLLDSRFAVFEAIRHSNRGGVYRAEDRRTGRTVVIKEARPYVAAEFDGTDARDYLRNEHEILRLFEGMGIAPRPVSLFEYQDHVFLAEEEIPGVTLRAWVERQVREHPDHVISVDAVLPVARQLVTLVATVHDKGLVFRDLTPNNVMVTPDGTLVLIDTEFVARPGELVTRVMTMGYVAPEEMTGPPRYPAPGQDTDLYSLGASLFFLCTGVHPLLAEDVSAEPRPLDDRLAFLVDAVAGSSPTLRAFAPLVLGLLRQDARQRTGLSRVQEMLASMPGQQDTGGTGGGTGAGAAPAAQAPVRLPAEEQQRLLDDGVRELVAAMTPHDERSLWPAVPYDGRLFDSLSLQAGCAGSIDALRRTLALKSTGEPGGTGETGGTGEADTVRRALRTSVTWLEDRLRQDQRLLPGLFFGRAGTCWALYEAAEALGDEGAMRRAVQRVKRLPVAWANPDITHGVAGSGLAQLHLWRRTGDEELARRVAICAESVLAARPAGEPTLWPLPESPNGRAGTGPTHLGYAHGVAGICTFLMTVARELDRPELLATAAAGGDYLLSVAQEQGDGFTWPVAPPQPGDAESQDGVCWWCSGASGIGTFLIRLWRATGETKYREAAHRAAVATRAEKWFLSASHCHGVAGNAEFLLDMAAATGEPVYREWAEEYATCLARLCVLRDGRLVPIDDVSLKTTYSYNLGLSGSIGFLHRLRHGGERWWMVDDFALAPEGPR</sequence>
<comment type="caution">
    <text evidence="3">The sequence shown here is derived from an EMBL/GenBank/DDBJ whole genome shotgun (WGS) entry which is preliminary data.</text>
</comment>
<dbReference type="SUPFAM" id="SSF56112">
    <property type="entry name" value="Protein kinase-like (PK-like)"/>
    <property type="match status" value="1"/>
</dbReference>
<protein>
    <submittedName>
        <fullName evidence="3">Protein kinase/lanthionine synthetase C family protein</fullName>
    </submittedName>
</protein>
<feature type="domain" description="Protein kinase" evidence="2">
    <location>
        <begin position="221"/>
        <end position="487"/>
    </location>
</feature>
<feature type="region of interest" description="Disordered" evidence="1">
    <location>
        <begin position="490"/>
        <end position="513"/>
    </location>
</feature>
<organism evidence="3 4">
    <name type="scientific">Streptomyces lycii</name>
    <dbReference type="NCBI Taxonomy" id="2654337"/>
    <lineage>
        <taxon>Bacteria</taxon>
        <taxon>Bacillati</taxon>
        <taxon>Actinomycetota</taxon>
        <taxon>Actinomycetes</taxon>
        <taxon>Kitasatosporales</taxon>
        <taxon>Streptomycetaceae</taxon>
        <taxon>Streptomyces</taxon>
    </lineage>
</organism>
<dbReference type="Gene3D" id="1.50.10.20">
    <property type="match status" value="1"/>
</dbReference>
<reference evidence="3 4" key="1">
    <citation type="submission" date="2019-10" db="EMBL/GenBank/DDBJ databases">
        <title>Streptomyces tenebrisbrunneis sp.nov., an endogenous actinomycete isolated from of Lycium ruthenicum.</title>
        <authorList>
            <person name="Ma L."/>
        </authorList>
    </citation>
    <scope>NUCLEOTIDE SEQUENCE [LARGE SCALE GENOMIC DNA]</scope>
    <source>
        <strain evidence="3 4">TRM 66187</strain>
    </source>
</reference>
<gene>
    <name evidence="3" type="ORF">GCU69_30080</name>
</gene>
<keyword evidence="3" id="KW-0418">Kinase</keyword>
<dbReference type="NCBIfam" id="NF038150">
    <property type="entry name" value="lanthi_synth_IV"/>
    <property type="match status" value="1"/>
</dbReference>
<keyword evidence="4" id="KW-1185">Reference proteome</keyword>
<dbReference type="Pfam" id="PF05147">
    <property type="entry name" value="LANC_like"/>
    <property type="match status" value="1"/>
</dbReference>
<accession>A0ABQ7F9X8</accession>
<feature type="compositionally biased region" description="Gly residues" evidence="1">
    <location>
        <begin position="495"/>
        <end position="505"/>
    </location>
</feature>
<proteinExistence type="predicted"/>
<dbReference type="SMART" id="SM00220">
    <property type="entry name" value="S_TKc"/>
    <property type="match status" value="1"/>
</dbReference>
<dbReference type="InterPro" id="IPR007822">
    <property type="entry name" value="LANC-like"/>
</dbReference>
<evidence type="ECO:0000313" key="4">
    <source>
        <dbReference type="Proteomes" id="UP000621266"/>
    </source>
</evidence>
<evidence type="ECO:0000256" key="1">
    <source>
        <dbReference type="SAM" id="MobiDB-lite"/>
    </source>
</evidence>
<evidence type="ECO:0000259" key="2">
    <source>
        <dbReference type="PROSITE" id="PS50011"/>
    </source>
</evidence>
<dbReference type="SUPFAM" id="SSF158745">
    <property type="entry name" value="LanC-like"/>
    <property type="match status" value="1"/>
</dbReference>
<dbReference type="InterPro" id="IPR000719">
    <property type="entry name" value="Prot_kinase_dom"/>
</dbReference>
<dbReference type="CDD" id="cd04791">
    <property type="entry name" value="LanC_SerThrkinase"/>
    <property type="match status" value="1"/>
</dbReference>
<dbReference type="Pfam" id="PF00069">
    <property type="entry name" value="Pkinase"/>
    <property type="match status" value="1"/>
</dbReference>
<keyword evidence="3" id="KW-0808">Transferase</keyword>
<dbReference type="Pfam" id="PF25816">
    <property type="entry name" value="RamC_N"/>
    <property type="match status" value="1"/>
</dbReference>
<dbReference type="PROSITE" id="PS50011">
    <property type="entry name" value="PROTEIN_KINASE_DOM"/>
    <property type="match status" value="1"/>
</dbReference>
<dbReference type="RefSeq" id="WP_156207751.1">
    <property type="nucleotide sequence ID" value="NZ_WHPN01000418.1"/>
</dbReference>
<dbReference type="PANTHER" id="PTHR12736:SF7">
    <property type="entry name" value="LANC-LIKE PROTEIN 3"/>
    <property type="match status" value="1"/>
</dbReference>
<dbReference type="Proteomes" id="UP000621266">
    <property type="component" value="Unassembled WGS sequence"/>
</dbReference>
<dbReference type="InterPro" id="IPR057929">
    <property type="entry name" value="RamC_N"/>
</dbReference>
<evidence type="ECO:0000313" key="3">
    <source>
        <dbReference type="EMBL" id="KAF4405495.1"/>
    </source>
</evidence>
<dbReference type="InterPro" id="IPR058053">
    <property type="entry name" value="RamC_C"/>
</dbReference>
<dbReference type="PRINTS" id="PR01950">
    <property type="entry name" value="LANCSUPER"/>
</dbReference>
<dbReference type="Gene3D" id="1.10.510.10">
    <property type="entry name" value="Transferase(Phosphotransferase) domain 1"/>
    <property type="match status" value="1"/>
</dbReference>
<dbReference type="InterPro" id="IPR011009">
    <property type="entry name" value="Kinase-like_dom_sf"/>
</dbReference>
<dbReference type="EMBL" id="WHPN01000418">
    <property type="protein sequence ID" value="KAF4405495.1"/>
    <property type="molecule type" value="Genomic_DNA"/>
</dbReference>
<name>A0ABQ7F9X8_9ACTN</name>
<dbReference type="SMART" id="SM01260">
    <property type="entry name" value="LANC_like"/>
    <property type="match status" value="1"/>
</dbReference>
<dbReference type="PANTHER" id="PTHR12736">
    <property type="entry name" value="LANC-LIKE PROTEIN"/>
    <property type="match status" value="1"/>
</dbReference>